<evidence type="ECO:0000256" key="1">
    <source>
        <dbReference type="ARBA" id="ARBA00009156"/>
    </source>
</evidence>
<dbReference type="GO" id="GO:0004856">
    <property type="term" value="F:D-xylulokinase activity"/>
    <property type="evidence" value="ECO:0007669"/>
    <property type="project" value="UniProtKB-EC"/>
</dbReference>
<keyword evidence="2 6" id="KW-0808">Transferase</keyword>
<evidence type="ECO:0000256" key="3">
    <source>
        <dbReference type="ARBA" id="ARBA00022777"/>
    </source>
</evidence>
<keyword evidence="7" id="KW-1185">Reference proteome</keyword>
<evidence type="ECO:0000313" key="6">
    <source>
        <dbReference type="EMBL" id="ADV68756.1"/>
    </source>
</evidence>
<dbReference type="InterPro" id="IPR000577">
    <property type="entry name" value="Carb_kinase_FGGY"/>
</dbReference>
<dbReference type="InterPro" id="IPR018484">
    <property type="entry name" value="FGGY_N"/>
</dbReference>
<dbReference type="PANTHER" id="PTHR43095">
    <property type="entry name" value="SUGAR KINASE"/>
    <property type="match status" value="1"/>
</dbReference>
<dbReference type="KEGG" id="dmr:Deima_3127"/>
<dbReference type="AlphaFoldDB" id="E8U3R3"/>
<dbReference type="EC" id="2.7.1.17" evidence="6"/>
<comment type="similarity">
    <text evidence="1">Belongs to the FGGY kinase family.</text>
</comment>
<reference evidence="7" key="2">
    <citation type="submission" date="2011-01" db="EMBL/GenBank/DDBJ databases">
        <title>The complete genome of Deinococcus maricopensis DSM 21211.</title>
        <authorList>
            <consortium name="US DOE Joint Genome Institute (JGI-PGF)"/>
            <person name="Lucas S."/>
            <person name="Copeland A."/>
            <person name="Lapidus A."/>
            <person name="Goodwin L."/>
            <person name="Pitluck S."/>
            <person name="Kyrpides N."/>
            <person name="Mavromatis K."/>
            <person name="Pagani I."/>
            <person name="Ivanova N."/>
            <person name="Ovchinnikova G."/>
            <person name="Zeytun A."/>
            <person name="Detter J.C."/>
            <person name="Han C."/>
            <person name="Land M."/>
            <person name="Hauser L."/>
            <person name="Markowitz V."/>
            <person name="Cheng J.-F."/>
            <person name="Hugenholtz P."/>
            <person name="Woyke T."/>
            <person name="Wu D."/>
            <person name="Pukall R."/>
            <person name="Gehrich-Schroeter G."/>
            <person name="Brambilla E."/>
            <person name="Klenk H.-P."/>
            <person name="Eisen J.A."/>
        </authorList>
    </citation>
    <scope>NUCLEOTIDE SEQUENCE [LARGE SCALE GENOMIC DNA]</scope>
    <source>
        <strain evidence="7">DSM 21211 / LMG 22137 / NRRL B-23946 / LB-34</strain>
    </source>
</reference>
<feature type="domain" description="Carbohydrate kinase FGGY C-terminal" evidence="5">
    <location>
        <begin position="262"/>
        <end position="454"/>
    </location>
</feature>
<sequence>MTPLLLALDNGTQSLRALLFTPDGTLVDKARVPFTPYVAAHPGWAEQHPDVYWDAAGQACRALWQRGHAPDAVAAVSVTAQRGTVVNVGADGRPLRPAILWLDQRRTEGLRPPGGPFGLLARAAGLHGTIRALQAETEANWIAHHQPDVWARTHKYLLLSGYLTHQLTGEYADSVGAQVGYLPFDYRRQTWAAPHDWKWRLAPFNAAHLPRLVLPGGVLGAVTRAAGAHTGLRAGTPVIAAAADKACEVLGSGGTHPGTGCLSYGTTATISVTSPRYREPRPFLPAYPAATPGAYTLEVQMFRGYWMVSWFKQEFGHAERRLAHERGVDAESLFDDLLRAAPPGSLGLTLQPYWTPGIREPGPEAKGAIIGFGDAHTRAHLYRAIIEGLAYALRDGRDQLQRRTGTPIRELRVAGGGAQSDGALQITADVFGMPVARPHVYEASGLGAAINAAVGVGLHATHTDAARAMTRPGRTFTPSADTAELYDGLYHRVYRRMYGRLKPLYHAIRDLTRDPA</sequence>
<feature type="domain" description="Carbohydrate kinase FGGY N-terminal" evidence="4">
    <location>
        <begin position="5"/>
        <end position="251"/>
    </location>
</feature>
<dbReference type="HOGENOM" id="CLU_009281_3_4_0"/>
<dbReference type="InterPro" id="IPR050406">
    <property type="entry name" value="FGGY_Carb_Kinase"/>
</dbReference>
<dbReference type="PANTHER" id="PTHR43095:SF5">
    <property type="entry name" value="XYLULOSE KINASE"/>
    <property type="match status" value="1"/>
</dbReference>
<keyword evidence="3 6" id="KW-0418">Kinase</keyword>
<evidence type="ECO:0000256" key="2">
    <source>
        <dbReference type="ARBA" id="ARBA00022679"/>
    </source>
</evidence>
<dbReference type="OrthoDB" id="9805576at2"/>
<organism evidence="6 7">
    <name type="scientific">Deinococcus maricopensis (strain DSM 21211 / LMG 22137 / NRRL B-23946 / LB-34)</name>
    <dbReference type="NCBI Taxonomy" id="709986"/>
    <lineage>
        <taxon>Bacteria</taxon>
        <taxon>Thermotogati</taxon>
        <taxon>Deinococcota</taxon>
        <taxon>Deinococci</taxon>
        <taxon>Deinococcales</taxon>
        <taxon>Deinococcaceae</taxon>
        <taxon>Deinococcus</taxon>
    </lineage>
</organism>
<dbReference type="Gene3D" id="3.30.420.40">
    <property type="match status" value="2"/>
</dbReference>
<evidence type="ECO:0000259" key="5">
    <source>
        <dbReference type="Pfam" id="PF02782"/>
    </source>
</evidence>
<dbReference type="STRING" id="709986.Deima_3127"/>
<dbReference type="RefSeq" id="WP_013558259.1">
    <property type="nucleotide sequence ID" value="NC_014958.1"/>
</dbReference>
<dbReference type="Pfam" id="PF02782">
    <property type="entry name" value="FGGY_C"/>
    <property type="match status" value="1"/>
</dbReference>
<name>E8U3R3_DEIML</name>
<dbReference type="Proteomes" id="UP000008635">
    <property type="component" value="Chromosome"/>
</dbReference>
<accession>E8U3R3</accession>
<dbReference type="Pfam" id="PF00370">
    <property type="entry name" value="FGGY_N"/>
    <property type="match status" value="1"/>
</dbReference>
<proteinExistence type="inferred from homology"/>
<dbReference type="eggNOG" id="COG1070">
    <property type="taxonomic scope" value="Bacteria"/>
</dbReference>
<dbReference type="CDD" id="cd07779">
    <property type="entry name" value="ASKHA_NBD_FGGY_YgcE-like"/>
    <property type="match status" value="1"/>
</dbReference>
<dbReference type="SUPFAM" id="SSF53067">
    <property type="entry name" value="Actin-like ATPase domain"/>
    <property type="match status" value="2"/>
</dbReference>
<protein>
    <submittedName>
        <fullName evidence="6">Xylulokinase</fullName>
        <ecNumber evidence="6">2.7.1.17</ecNumber>
    </submittedName>
</protein>
<dbReference type="InterPro" id="IPR018485">
    <property type="entry name" value="FGGY_C"/>
</dbReference>
<evidence type="ECO:0000313" key="7">
    <source>
        <dbReference type="Proteomes" id="UP000008635"/>
    </source>
</evidence>
<evidence type="ECO:0000259" key="4">
    <source>
        <dbReference type="Pfam" id="PF00370"/>
    </source>
</evidence>
<dbReference type="EMBL" id="CP002454">
    <property type="protein sequence ID" value="ADV68756.1"/>
    <property type="molecule type" value="Genomic_DNA"/>
</dbReference>
<gene>
    <name evidence="6" type="ordered locus">Deima_3127</name>
</gene>
<dbReference type="PIRSF" id="PIRSF000538">
    <property type="entry name" value="GlpK"/>
    <property type="match status" value="1"/>
</dbReference>
<dbReference type="InterPro" id="IPR043129">
    <property type="entry name" value="ATPase_NBD"/>
</dbReference>
<reference evidence="6 7" key="1">
    <citation type="journal article" date="2011" name="Stand. Genomic Sci.">
        <title>Complete genome sequence of Deinococcus maricopensis type strain (LB-34).</title>
        <authorList>
            <person name="Pukall R."/>
            <person name="Zeytun A."/>
            <person name="Lucas S."/>
            <person name="Lapidus A."/>
            <person name="Hammon N."/>
            <person name="Deshpande S."/>
            <person name="Nolan M."/>
            <person name="Cheng J.F."/>
            <person name="Pitluck S."/>
            <person name="Liolios K."/>
            <person name="Pagani I."/>
            <person name="Mikhailova N."/>
            <person name="Ivanova N."/>
            <person name="Mavromatis K."/>
            <person name="Pati A."/>
            <person name="Tapia R."/>
            <person name="Han C."/>
            <person name="Goodwin L."/>
            <person name="Chen A."/>
            <person name="Palaniappan K."/>
            <person name="Land M."/>
            <person name="Hauser L."/>
            <person name="Chang Y.J."/>
            <person name="Jeffries C.D."/>
            <person name="Brambilla E.M."/>
            <person name="Rohde M."/>
            <person name="Goker M."/>
            <person name="Detter J.C."/>
            <person name="Woyke T."/>
            <person name="Bristow J."/>
            <person name="Eisen J.A."/>
            <person name="Markowitz V."/>
            <person name="Hugenholtz P."/>
            <person name="Kyrpides N.C."/>
            <person name="Klenk H.P."/>
        </authorList>
    </citation>
    <scope>NUCLEOTIDE SEQUENCE [LARGE SCALE GENOMIC DNA]</scope>
    <source>
        <strain evidence="7">DSM 21211 / LMG 22137 / NRRL B-23946 / LB-34</strain>
    </source>
</reference>